<dbReference type="EMBL" id="JAEKOZ010000007">
    <property type="protein sequence ID" value="MBJ3808078.1"/>
    <property type="molecule type" value="Genomic_DNA"/>
</dbReference>
<sequence>MTPAGLRAMNDAAGNGAVNRVLSVQRAGGSGSGRHSRPEDSGSGRHSRPEGSGSGRRSRRDAAPERGPGDVVADIKTHVDGPPMVSYGARRQGRAHEEFWMRFPRFKNGEEAEETLHETSALLFDSMKGAQERAKQEDPDRDAEDANNREVQGMLINDRLLFASNFNSSVDTLVSQGRQAYGHEPSLPELLAFQQSQDGRRRGLHTYEAENLEAKLASYRRKNAAIATGQRGAGEQGRGPDPTAKVLQAQVDTPVIVVNIEDKNLRTMLTSSKYAGRVFLLRFAELDPRPKMLGKNKGQPKQEESVHAEQKLLLALSRAGVDPGQTATKPLAIMGKYRPCMGCAAALMYYRNQMGFGNLSFDENYGNYFQGSVNSLKTHLKHTMDDDYLAYIKQMVHNDVTSTPAMAHEAAPAEAVHRRGGLSLKVPGRLAARQADVTPSASDAEFDADGTYTRVARPLQDTWTVDTAPAGIGKGTATHKIPRRRTDKLTQDQADQLHGLWNGGAGADATNESRQRAIELLFNYHRSTTMSLKHLGAAIDLSDNRLSSYLTRYEQEGHWTHTPQRSNKPARGAASTTTARSRKKGAAEKQFSKGGELDDFGMDAIKETIRSLSRNDWCKDWERLHRGRSTGELNPTKAPVDLLAKLAQLRRDRRYNVPEMSAYLHTGKNGDNLRKAIKRKGEPRLAELEKGLDKGKAPARHQDVERGEASAAAAPSSHAVVDPSAYAAADQSAYAATDPAAYAAAYTASDPSAYPAAYTASDPSAYAMADTSSYTSSYTMAGTSAYGGESSASGAGHQAPAPEVPGFTLHFDPSTGQPYYLDDETGAHYVRIGGNMVRLQVQDSYDVDMSGTGGQY</sequence>
<feature type="region of interest" description="Disordered" evidence="1">
    <location>
        <begin position="466"/>
        <end position="486"/>
    </location>
</feature>
<keyword evidence="4" id="KW-1185">Reference proteome</keyword>
<feature type="region of interest" description="Disordered" evidence="1">
    <location>
        <begin position="689"/>
        <end position="720"/>
    </location>
</feature>
<evidence type="ECO:0000313" key="4">
    <source>
        <dbReference type="Proteomes" id="UP000634780"/>
    </source>
</evidence>
<gene>
    <name evidence="2" type="ORF">JGB26_13315</name>
    <name evidence="3" type="ORF">JGB26_21510</name>
</gene>
<feature type="compositionally biased region" description="Low complexity" evidence="1">
    <location>
        <begin position="570"/>
        <end position="579"/>
    </location>
</feature>
<proteinExistence type="predicted"/>
<feature type="compositionally biased region" description="Basic and acidic residues" evidence="1">
    <location>
        <begin position="36"/>
        <end position="49"/>
    </location>
</feature>
<feature type="compositionally biased region" description="Basic and acidic residues" evidence="1">
    <location>
        <begin position="60"/>
        <end position="79"/>
    </location>
</feature>
<dbReference type="EMBL" id="JAEKOZ010000012">
    <property type="protein sequence ID" value="MBJ3809666.1"/>
    <property type="molecule type" value="Genomic_DNA"/>
</dbReference>
<feature type="compositionally biased region" description="Basic and acidic residues" evidence="1">
    <location>
        <begin position="689"/>
        <end position="708"/>
    </location>
</feature>
<feature type="region of interest" description="Disordered" evidence="1">
    <location>
        <begin position="1"/>
        <end position="90"/>
    </location>
</feature>
<name>A0ABS0X4G1_9ACTN</name>
<evidence type="ECO:0000313" key="3">
    <source>
        <dbReference type="EMBL" id="MBJ3809666.1"/>
    </source>
</evidence>
<reference evidence="2 4" key="1">
    <citation type="submission" date="2020-12" db="EMBL/GenBank/DDBJ databases">
        <title>Streptomyces typhae sp. nov., a novel endophytic actinomycete isolated from the root of cattail pollen (Typha angustifolia L.).</title>
        <authorList>
            <person name="Peng C."/>
            <person name="Liu C."/>
        </authorList>
    </citation>
    <scope>NUCLEOTIDE SEQUENCE [LARGE SCALE GENOMIC DNA]</scope>
    <source>
        <strain evidence="2 4">JCM 4753</strain>
    </source>
</reference>
<organism evidence="2 4">
    <name type="scientific">Streptomyces flavofungini</name>
    <dbReference type="NCBI Taxonomy" id="68200"/>
    <lineage>
        <taxon>Bacteria</taxon>
        <taxon>Bacillati</taxon>
        <taxon>Actinomycetota</taxon>
        <taxon>Actinomycetes</taxon>
        <taxon>Kitasatosporales</taxon>
        <taxon>Streptomycetaceae</taxon>
        <taxon>Streptomyces</taxon>
    </lineage>
</organism>
<evidence type="ECO:0000313" key="2">
    <source>
        <dbReference type="EMBL" id="MBJ3808078.1"/>
    </source>
</evidence>
<evidence type="ECO:0000256" key="1">
    <source>
        <dbReference type="SAM" id="MobiDB-lite"/>
    </source>
</evidence>
<dbReference type="Proteomes" id="UP000634780">
    <property type="component" value="Unassembled WGS sequence"/>
</dbReference>
<accession>A0ABS0X4G1</accession>
<feature type="compositionally biased region" description="Low complexity" evidence="1">
    <location>
        <begin position="709"/>
        <end position="720"/>
    </location>
</feature>
<dbReference type="RefSeq" id="WP_233103045.1">
    <property type="nucleotide sequence ID" value="NZ_JAEKOZ010000007.1"/>
</dbReference>
<protein>
    <submittedName>
        <fullName evidence="2">Uncharacterized protein</fullName>
    </submittedName>
</protein>
<comment type="caution">
    <text evidence="2">The sequence shown here is derived from an EMBL/GenBank/DDBJ whole genome shotgun (WGS) entry which is preliminary data.</text>
</comment>
<feature type="region of interest" description="Disordered" evidence="1">
    <location>
        <begin position="557"/>
        <end position="593"/>
    </location>
</feature>